<proteinExistence type="predicted"/>
<sequence length="78" mass="8858">MLLIGNKSKYTARPVYFFPKKVTTLCTSKSYAMAPDSVHVNINVPTRHSRAIIELQLSLGASCCRSNDSWRLVRWTEV</sequence>
<accession>A0A974DHY1</accession>
<protein>
    <submittedName>
        <fullName evidence="1">Uncharacterized protein</fullName>
    </submittedName>
</protein>
<dbReference type="Proteomes" id="UP000694892">
    <property type="component" value="Chromosome 2S"/>
</dbReference>
<evidence type="ECO:0000313" key="1">
    <source>
        <dbReference type="EMBL" id="OCT91131.1"/>
    </source>
</evidence>
<dbReference type="EMBL" id="CM004469">
    <property type="protein sequence ID" value="OCT91131.1"/>
    <property type="molecule type" value="Genomic_DNA"/>
</dbReference>
<evidence type="ECO:0000313" key="2">
    <source>
        <dbReference type="Proteomes" id="UP000694892"/>
    </source>
</evidence>
<reference evidence="2" key="1">
    <citation type="journal article" date="2016" name="Nature">
        <title>Genome evolution in the allotetraploid frog Xenopus laevis.</title>
        <authorList>
            <person name="Session A.M."/>
            <person name="Uno Y."/>
            <person name="Kwon T."/>
            <person name="Chapman J.A."/>
            <person name="Toyoda A."/>
            <person name="Takahashi S."/>
            <person name="Fukui A."/>
            <person name="Hikosaka A."/>
            <person name="Suzuki A."/>
            <person name="Kondo M."/>
            <person name="van Heeringen S.J."/>
            <person name="Quigley I."/>
            <person name="Heinz S."/>
            <person name="Ogino H."/>
            <person name="Ochi H."/>
            <person name="Hellsten U."/>
            <person name="Lyons J.B."/>
            <person name="Simakov O."/>
            <person name="Putnam N."/>
            <person name="Stites J."/>
            <person name="Kuroki Y."/>
            <person name="Tanaka T."/>
            <person name="Michiue T."/>
            <person name="Watanabe M."/>
            <person name="Bogdanovic O."/>
            <person name="Lister R."/>
            <person name="Georgiou G."/>
            <person name="Paranjpe S.S."/>
            <person name="van Kruijsbergen I."/>
            <person name="Shu S."/>
            <person name="Carlson J."/>
            <person name="Kinoshita T."/>
            <person name="Ohta Y."/>
            <person name="Mawaribuchi S."/>
            <person name="Jenkins J."/>
            <person name="Grimwood J."/>
            <person name="Schmutz J."/>
            <person name="Mitros T."/>
            <person name="Mozaffari S.V."/>
            <person name="Suzuki Y."/>
            <person name="Haramoto Y."/>
            <person name="Yamamoto T.S."/>
            <person name="Takagi C."/>
            <person name="Heald R."/>
            <person name="Miller K."/>
            <person name="Haudenschild C."/>
            <person name="Kitzman J."/>
            <person name="Nakayama T."/>
            <person name="Izutsu Y."/>
            <person name="Robert J."/>
            <person name="Fortriede J."/>
            <person name="Burns K."/>
            <person name="Lotay V."/>
            <person name="Karimi K."/>
            <person name="Yasuoka Y."/>
            <person name="Dichmann D.S."/>
            <person name="Flajnik M.F."/>
            <person name="Houston D.W."/>
            <person name="Shendure J."/>
            <person name="DuPasquier L."/>
            <person name="Vize P.D."/>
            <person name="Zorn A.M."/>
            <person name="Ito M."/>
            <person name="Marcotte E.M."/>
            <person name="Wallingford J.B."/>
            <person name="Ito Y."/>
            <person name="Asashima M."/>
            <person name="Ueno N."/>
            <person name="Matsuda Y."/>
            <person name="Veenstra G.J."/>
            <person name="Fujiyama A."/>
            <person name="Harland R.M."/>
            <person name="Taira M."/>
            <person name="Rokhsar D.S."/>
        </authorList>
    </citation>
    <scope>NUCLEOTIDE SEQUENCE [LARGE SCALE GENOMIC DNA]</scope>
    <source>
        <strain evidence="2">J</strain>
    </source>
</reference>
<name>A0A974DHY1_XENLA</name>
<gene>
    <name evidence="1" type="ORF">XELAEV_18014186mg</name>
</gene>
<organism evidence="1 2">
    <name type="scientific">Xenopus laevis</name>
    <name type="common">African clawed frog</name>
    <dbReference type="NCBI Taxonomy" id="8355"/>
    <lineage>
        <taxon>Eukaryota</taxon>
        <taxon>Metazoa</taxon>
        <taxon>Chordata</taxon>
        <taxon>Craniata</taxon>
        <taxon>Vertebrata</taxon>
        <taxon>Euteleostomi</taxon>
        <taxon>Amphibia</taxon>
        <taxon>Batrachia</taxon>
        <taxon>Anura</taxon>
        <taxon>Pipoidea</taxon>
        <taxon>Pipidae</taxon>
        <taxon>Xenopodinae</taxon>
        <taxon>Xenopus</taxon>
        <taxon>Xenopus</taxon>
    </lineage>
</organism>
<dbReference type="AlphaFoldDB" id="A0A974DHY1"/>